<sequence>MRRARRFGAVGLVASLVVLAGCSSELKLDGKDVDEKAPFLQQLEGDWRNAVGKQEVSLGDGSHCWLARAKESKEFDRQAFCGPIRHLGAKDDGVFDVWSFEAQVGEDGKLTMTNAEPKSVGADFPDDREAWRPDGAQIPENPEALDPPQAPPVEKGFLELVDGLQLTEPKKPDPKVGHIVTPSVDLKVHEVAELPTLPGTGGVELRGPAEGEELRAITFTISAGPEGTDDPKTKTTYAVKVGTTRKPLELSGEDEPQPKQQTLVAGIPQGQDAQLVVTSAGLEQTLSLTTGERTSKNVPAYYRSASEVRLDKTYPLTKVVNGLFGLEHTVRFTTVQLKPYLGNGGWAKPGTVWLKFDFDDGSLRRTAPINYYQTATYDSAKSLTLTDDRGRKYPLAGALPTLREGGANKSWFAVGVADDVKSLTMTYAPVANFVADPFWIKQANPKSGTLNFKPMTVTFALPQ</sequence>
<protein>
    <submittedName>
        <fullName evidence="2">Uncharacterized protein</fullName>
    </submittedName>
</protein>
<keyword evidence="1" id="KW-0732">Signal</keyword>
<comment type="caution">
    <text evidence="2">The sequence shown here is derived from an EMBL/GenBank/DDBJ whole genome shotgun (WGS) entry which is preliminary data.</text>
</comment>
<evidence type="ECO:0000313" key="2">
    <source>
        <dbReference type="EMBL" id="MFC0627627.1"/>
    </source>
</evidence>
<proteinExistence type="predicted"/>
<gene>
    <name evidence="2" type="ORF">ACFFGN_26375</name>
</gene>
<dbReference type="RefSeq" id="WP_380052610.1">
    <property type="nucleotide sequence ID" value="NZ_JBHLTC010000035.1"/>
</dbReference>
<feature type="signal peptide" evidence="1">
    <location>
        <begin position="1"/>
        <end position="20"/>
    </location>
</feature>
<reference evidence="2 3" key="1">
    <citation type="submission" date="2024-09" db="EMBL/GenBank/DDBJ databases">
        <authorList>
            <person name="Sun Q."/>
            <person name="Mori K."/>
        </authorList>
    </citation>
    <scope>NUCLEOTIDE SEQUENCE [LARGE SCALE GENOMIC DNA]</scope>
    <source>
        <strain evidence="2 3">CGMCC 1.15906</strain>
    </source>
</reference>
<dbReference type="PROSITE" id="PS51257">
    <property type="entry name" value="PROKAR_LIPOPROTEIN"/>
    <property type="match status" value="1"/>
</dbReference>
<dbReference type="Proteomes" id="UP001589890">
    <property type="component" value="Unassembled WGS sequence"/>
</dbReference>
<organism evidence="2 3">
    <name type="scientific">Kribbella deserti</name>
    <dbReference type="NCBI Taxonomy" id="1926257"/>
    <lineage>
        <taxon>Bacteria</taxon>
        <taxon>Bacillati</taxon>
        <taxon>Actinomycetota</taxon>
        <taxon>Actinomycetes</taxon>
        <taxon>Propionibacteriales</taxon>
        <taxon>Kribbellaceae</taxon>
        <taxon>Kribbella</taxon>
    </lineage>
</organism>
<feature type="chain" id="PRO_5045219064" evidence="1">
    <location>
        <begin position="21"/>
        <end position="463"/>
    </location>
</feature>
<evidence type="ECO:0000313" key="3">
    <source>
        <dbReference type="Proteomes" id="UP001589890"/>
    </source>
</evidence>
<accession>A0ABV6QSM9</accession>
<dbReference type="EMBL" id="JBHLTC010000035">
    <property type="protein sequence ID" value="MFC0627627.1"/>
    <property type="molecule type" value="Genomic_DNA"/>
</dbReference>
<keyword evidence="3" id="KW-1185">Reference proteome</keyword>
<evidence type="ECO:0000256" key="1">
    <source>
        <dbReference type="SAM" id="SignalP"/>
    </source>
</evidence>
<name>A0ABV6QSM9_9ACTN</name>